<dbReference type="AlphaFoldDB" id="A0A1G5ER45"/>
<reference evidence="2 3" key="1">
    <citation type="submission" date="2016-10" db="EMBL/GenBank/DDBJ databases">
        <authorList>
            <person name="de Groot N.N."/>
        </authorList>
    </citation>
    <scope>NUCLEOTIDE SEQUENCE [LARGE SCALE GENOMIC DNA]</scope>
    <source>
        <strain evidence="2 3">CGMCC 1.8925</strain>
    </source>
</reference>
<evidence type="ECO:0008006" key="4">
    <source>
        <dbReference type="Google" id="ProtNLM"/>
    </source>
</evidence>
<name>A0A1G5ER45_9RHOB</name>
<feature type="region of interest" description="Disordered" evidence="1">
    <location>
        <begin position="1"/>
        <end position="20"/>
    </location>
</feature>
<proteinExistence type="predicted"/>
<protein>
    <recommendedName>
        <fullName evidence="4">Rod binding protein</fullName>
    </recommendedName>
</protein>
<keyword evidence="3" id="KW-1185">Reference proteome</keyword>
<sequence>MDPLHLAAAPVARPAPQSMASTSLADQVEQMFLEEMLKHCGPGALGGSFGGGAGEEQFSSFLTREHAALLARRLDLGLGNLEAKA</sequence>
<dbReference type="STRING" id="336292.SAMN05660710_01200"/>
<dbReference type="Proteomes" id="UP000199502">
    <property type="component" value="Unassembled WGS sequence"/>
</dbReference>
<evidence type="ECO:0000313" key="3">
    <source>
        <dbReference type="Proteomes" id="UP000199502"/>
    </source>
</evidence>
<dbReference type="RefSeq" id="WP_245686563.1">
    <property type="nucleotide sequence ID" value="NZ_FMVT01000003.1"/>
</dbReference>
<accession>A0A1G5ER45</accession>
<organism evidence="2 3">
    <name type="scientific">Paracoccus tibetensis</name>
    <dbReference type="NCBI Taxonomy" id="336292"/>
    <lineage>
        <taxon>Bacteria</taxon>
        <taxon>Pseudomonadati</taxon>
        <taxon>Pseudomonadota</taxon>
        <taxon>Alphaproteobacteria</taxon>
        <taxon>Rhodobacterales</taxon>
        <taxon>Paracoccaceae</taxon>
        <taxon>Paracoccus</taxon>
    </lineage>
</organism>
<evidence type="ECO:0000313" key="2">
    <source>
        <dbReference type="EMBL" id="SCY29485.1"/>
    </source>
</evidence>
<gene>
    <name evidence="2" type="ORF">SAMN05660710_01200</name>
</gene>
<dbReference type="EMBL" id="FMVT01000003">
    <property type="protein sequence ID" value="SCY29485.1"/>
    <property type="molecule type" value="Genomic_DNA"/>
</dbReference>
<evidence type="ECO:0000256" key="1">
    <source>
        <dbReference type="SAM" id="MobiDB-lite"/>
    </source>
</evidence>